<sequence length="109" mass="11917">MPGTERANLHLSGYIHNRSTDTLHKGTTHAESAPGAAELPNFTRRANFHLKGYIHPRSTSTHHEALLTLVLQVHNRGAPGAAEFPLHQGTVITPLERSICAQPQICQTL</sequence>
<gene>
    <name evidence="1" type="ORF">CM83_4540</name>
</gene>
<evidence type="ECO:0000313" key="1">
    <source>
        <dbReference type="EMBL" id="JAF98440.1"/>
    </source>
</evidence>
<dbReference type="AlphaFoldDB" id="A0A0A9VT84"/>
<name>A0A0A9VT84_LYGHE</name>
<organism evidence="1">
    <name type="scientific">Lygus hesperus</name>
    <name type="common">Western plant bug</name>
    <dbReference type="NCBI Taxonomy" id="30085"/>
    <lineage>
        <taxon>Eukaryota</taxon>
        <taxon>Metazoa</taxon>
        <taxon>Ecdysozoa</taxon>
        <taxon>Arthropoda</taxon>
        <taxon>Hexapoda</taxon>
        <taxon>Insecta</taxon>
        <taxon>Pterygota</taxon>
        <taxon>Neoptera</taxon>
        <taxon>Paraneoptera</taxon>
        <taxon>Hemiptera</taxon>
        <taxon>Heteroptera</taxon>
        <taxon>Panheteroptera</taxon>
        <taxon>Cimicomorpha</taxon>
        <taxon>Miridae</taxon>
        <taxon>Mirini</taxon>
        <taxon>Lygus</taxon>
    </lineage>
</organism>
<protein>
    <submittedName>
        <fullName evidence="1">Putative bifunctional tRNA threonylcarbamoyladenosine biosynthesis protein</fullName>
    </submittedName>
</protein>
<feature type="non-terminal residue" evidence="1">
    <location>
        <position position="109"/>
    </location>
</feature>
<dbReference type="EMBL" id="GBHO01045163">
    <property type="protein sequence ID" value="JAF98440.1"/>
    <property type="molecule type" value="Transcribed_RNA"/>
</dbReference>
<proteinExistence type="predicted"/>
<reference evidence="1" key="1">
    <citation type="journal article" date="2014" name="PLoS ONE">
        <title>Transcriptome-Based Identification of ABC Transporters in the Western Tarnished Plant Bug Lygus hesperus.</title>
        <authorList>
            <person name="Hull J.J."/>
            <person name="Chaney K."/>
            <person name="Geib S.M."/>
            <person name="Fabrick J.A."/>
            <person name="Brent C.S."/>
            <person name="Walsh D."/>
            <person name="Lavine L.C."/>
        </authorList>
    </citation>
    <scope>NUCLEOTIDE SEQUENCE</scope>
</reference>
<reference evidence="1" key="2">
    <citation type="submission" date="2014-07" db="EMBL/GenBank/DDBJ databases">
        <authorList>
            <person name="Hull J."/>
        </authorList>
    </citation>
    <scope>NUCLEOTIDE SEQUENCE</scope>
</reference>
<accession>A0A0A9VT84</accession>